<dbReference type="GO" id="GO:0008270">
    <property type="term" value="F:zinc ion binding"/>
    <property type="evidence" value="ECO:0007669"/>
    <property type="project" value="InterPro"/>
</dbReference>
<keyword evidence="2" id="KW-0479">Metal-binding</keyword>
<dbReference type="SUPFAM" id="SSF57701">
    <property type="entry name" value="Zn2/Cys6 DNA-binding domain"/>
    <property type="match status" value="1"/>
</dbReference>
<evidence type="ECO:0000256" key="3">
    <source>
        <dbReference type="ARBA" id="ARBA00023125"/>
    </source>
</evidence>
<feature type="compositionally biased region" description="Acidic residues" evidence="5">
    <location>
        <begin position="1"/>
        <end position="11"/>
    </location>
</feature>
<keyword evidence="4" id="KW-0539">Nucleus</keyword>
<reference evidence="6 7" key="1">
    <citation type="submission" date="2018-02" db="EMBL/GenBank/DDBJ databases">
        <title>Genome sequence of the basidiomycete white-rot fungus Phlebia centrifuga.</title>
        <authorList>
            <person name="Granchi Z."/>
            <person name="Peng M."/>
            <person name="de Vries R.P."/>
            <person name="Hilden K."/>
            <person name="Makela M.R."/>
            <person name="Grigoriev I."/>
            <person name="Riley R."/>
        </authorList>
    </citation>
    <scope>NUCLEOTIDE SEQUENCE [LARGE SCALE GENOMIC DNA]</scope>
    <source>
        <strain evidence="6 7">FBCC195</strain>
    </source>
</reference>
<dbReference type="Gene3D" id="4.10.240.10">
    <property type="entry name" value="Zn(2)-C6 fungal-type DNA-binding domain"/>
    <property type="match status" value="1"/>
</dbReference>
<name>A0A2R6NGX9_9APHY</name>
<sequence length="245" mass="27728">MSSPEPEDYNESENAISQGSKKRRVQRACDICRRKKVRCEFILAKNDLRSHTHPQPLVKAMEVRCQTTDAPIVSPIIINAHIWRRPSYVEGLENRLMRMEKLLHKELDGVLDKESWRAKGSNKVASSSATQGVVLPTIASTSLPVAVDVDDLDPSDEEISSGRHTLEHHMNRLKLDPGQPRFFGKSSSVMFLQNALDLKREYAGIPKEREPPGPGSERLPYKRPQFWRAHPVSPSPSPSWSFQTN</sequence>
<dbReference type="STRING" id="98765.A0A2R6NGX9"/>
<evidence type="ECO:0000313" key="6">
    <source>
        <dbReference type="EMBL" id="PSR71232.1"/>
    </source>
</evidence>
<comment type="caution">
    <text evidence="6">The sequence shown here is derived from an EMBL/GenBank/DDBJ whole genome shotgun (WGS) entry which is preliminary data.</text>
</comment>
<evidence type="ECO:0000313" key="7">
    <source>
        <dbReference type="Proteomes" id="UP000186601"/>
    </source>
</evidence>
<dbReference type="InterPro" id="IPR036864">
    <property type="entry name" value="Zn2-C6_fun-type_DNA-bd_sf"/>
</dbReference>
<dbReference type="AlphaFoldDB" id="A0A2R6NGX9"/>
<feature type="region of interest" description="Disordered" evidence="5">
    <location>
        <begin position="204"/>
        <end position="245"/>
    </location>
</feature>
<evidence type="ECO:0000256" key="4">
    <source>
        <dbReference type="ARBA" id="ARBA00023242"/>
    </source>
</evidence>
<proteinExistence type="predicted"/>
<evidence type="ECO:0000256" key="2">
    <source>
        <dbReference type="ARBA" id="ARBA00022723"/>
    </source>
</evidence>
<evidence type="ECO:0000256" key="1">
    <source>
        <dbReference type="ARBA" id="ARBA00004123"/>
    </source>
</evidence>
<dbReference type="InterPro" id="IPR050987">
    <property type="entry name" value="AtrR-like"/>
</dbReference>
<feature type="region of interest" description="Disordered" evidence="5">
    <location>
        <begin position="1"/>
        <end position="20"/>
    </location>
</feature>
<dbReference type="GO" id="GO:0000981">
    <property type="term" value="F:DNA-binding transcription factor activity, RNA polymerase II-specific"/>
    <property type="evidence" value="ECO:0007669"/>
    <property type="project" value="InterPro"/>
</dbReference>
<dbReference type="InterPro" id="IPR001138">
    <property type="entry name" value="Zn2Cys6_DnaBD"/>
</dbReference>
<accession>A0A2R6NGX9</accession>
<dbReference type="CDD" id="cd00067">
    <property type="entry name" value="GAL4"/>
    <property type="match status" value="1"/>
</dbReference>
<dbReference type="OrthoDB" id="39175at2759"/>
<keyword evidence="3" id="KW-0238">DNA-binding</keyword>
<dbReference type="GO" id="GO:0005634">
    <property type="term" value="C:nucleus"/>
    <property type="evidence" value="ECO:0007669"/>
    <property type="project" value="UniProtKB-SubCell"/>
</dbReference>
<evidence type="ECO:0000256" key="5">
    <source>
        <dbReference type="SAM" id="MobiDB-lite"/>
    </source>
</evidence>
<dbReference type="Proteomes" id="UP000186601">
    <property type="component" value="Unassembled WGS sequence"/>
</dbReference>
<evidence type="ECO:0008006" key="8">
    <source>
        <dbReference type="Google" id="ProtNLM"/>
    </source>
</evidence>
<dbReference type="EMBL" id="MLYV02001290">
    <property type="protein sequence ID" value="PSR71232.1"/>
    <property type="molecule type" value="Genomic_DNA"/>
</dbReference>
<comment type="subcellular location">
    <subcellularLocation>
        <location evidence="1">Nucleus</location>
    </subcellularLocation>
</comment>
<gene>
    <name evidence="6" type="ORF">PHLCEN_2v12886</name>
</gene>
<organism evidence="6 7">
    <name type="scientific">Hermanssonia centrifuga</name>
    <dbReference type="NCBI Taxonomy" id="98765"/>
    <lineage>
        <taxon>Eukaryota</taxon>
        <taxon>Fungi</taxon>
        <taxon>Dikarya</taxon>
        <taxon>Basidiomycota</taxon>
        <taxon>Agaricomycotina</taxon>
        <taxon>Agaricomycetes</taxon>
        <taxon>Polyporales</taxon>
        <taxon>Meruliaceae</taxon>
        <taxon>Hermanssonia</taxon>
    </lineage>
</organism>
<protein>
    <recommendedName>
        <fullName evidence="8">Zn(2)-C6 fungal-type domain-containing protein</fullName>
    </recommendedName>
</protein>
<dbReference type="PANTHER" id="PTHR46910:SF3">
    <property type="entry name" value="HALOTOLERANCE PROTEIN 9-RELATED"/>
    <property type="match status" value="1"/>
</dbReference>
<keyword evidence="7" id="KW-1185">Reference proteome</keyword>
<dbReference type="GO" id="GO:0003677">
    <property type="term" value="F:DNA binding"/>
    <property type="evidence" value="ECO:0007669"/>
    <property type="project" value="UniProtKB-KW"/>
</dbReference>
<dbReference type="PANTHER" id="PTHR46910">
    <property type="entry name" value="TRANSCRIPTION FACTOR PDR1"/>
    <property type="match status" value="1"/>
</dbReference>